<organism evidence="9 10">
    <name type="scientific">Volvox reticuliferus</name>
    <dbReference type="NCBI Taxonomy" id="1737510"/>
    <lineage>
        <taxon>Eukaryota</taxon>
        <taxon>Viridiplantae</taxon>
        <taxon>Chlorophyta</taxon>
        <taxon>core chlorophytes</taxon>
        <taxon>Chlorophyceae</taxon>
        <taxon>CS clade</taxon>
        <taxon>Chlamydomonadales</taxon>
        <taxon>Volvocaceae</taxon>
        <taxon>Volvox</taxon>
    </lineage>
</organism>
<feature type="region of interest" description="Disordered" evidence="8">
    <location>
        <begin position="327"/>
        <end position="358"/>
    </location>
</feature>
<evidence type="ECO:0000313" key="9">
    <source>
        <dbReference type="EMBL" id="GIL76756.1"/>
    </source>
</evidence>
<dbReference type="SUPFAM" id="SSF143081">
    <property type="entry name" value="BB1717-like"/>
    <property type="match status" value="1"/>
</dbReference>
<dbReference type="PANTHER" id="PTHR13604">
    <property type="entry name" value="DC12-RELATED"/>
    <property type="match status" value="1"/>
</dbReference>
<keyword evidence="2" id="KW-0645">Protease</keyword>
<evidence type="ECO:0000256" key="1">
    <source>
        <dbReference type="ARBA" id="ARBA00008136"/>
    </source>
</evidence>
<evidence type="ECO:0000256" key="3">
    <source>
        <dbReference type="ARBA" id="ARBA00022763"/>
    </source>
</evidence>
<accession>A0A8J4FHP0</accession>
<dbReference type="GO" id="GO:0016829">
    <property type="term" value="F:lyase activity"/>
    <property type="evidence" value="ECO:0007669"/>
    <property type="project" value="UniProtKB-KW"/>
</dbReference>
<keyword evidence="10" id="KW-1185">Reference proteome</keyword>
<dbReference type="OrthoDB" id="2111841at2759"/>
<feature type="region of interest" description="Disordered" evidence="8">
    <location>
        <begin position="248"/>
        <end position="268"/>
    </location>
</feature>
<dbReference type="GO" id="GO:0008233">
    <property type="term" value="F:peptidase activity"/>
    <property type="evidence" value="ECO:0007669"/>
    <property type="project" value="UniProtKB-KW"/>
</dbReference>
<evidence type="ECO:0000256" key="6">
    <source>
        <dbReference type="ARBA" id="ARBA00023125"/>
    </source>
</evidence>
<keyword evidence="7" id="KW-0456">Lyase</keyword>
<dbReference type="EMBL" id="BNCP01000009">
    <property type="protein sequence ID" value="GIL76756.1"/>
    <property type="molecule type" value="Genomic_DNA"/>
</dbReference>
<keyword evidence="6" id="KW-0238">DNA-binding</keyword>
<reference evidence="9" key="1">
    <citation type="journal article" date="2021" name="Proc. Natl. Acad. Sci. U.S.A.">
        <title>Three genomes in the algal genus Volvox reveal the fate of a haploid sex-determining region after a transition to homothallism.</title>
        <authorList>
            <person name="Yamamoto K."/>
            <person name="Hamaji T."/>
            <person name="Kawai-Toyooka H."/>
            <person name="Matsuzaki R."/>
            <person name="Takahashi F."/>
            <person name="Nishimura Y."/>
            <person name="Kawachi M."/>
            <person name="Noguchi H."/>
            <person name="Minakuchi Y."/>
            <person name="Umen J.G."/>
            <person name="Toyoda A."/>
            <person name="Nozaki H."/>
        </authorList>
    </citation>
    <scope>NUCLEOTIDE SEQUENCE</scope>
    <source>
        <strain evidence="9">NIES-3786</strain>
    </source>
</reference>
<dbReference type="GO" id="GO:0003697">
    <property type="term" value="F:single-stranded DNA binding"/>
    <property type="evidence" value="ECO:0007669"/>
    <property type="project" value="InterPro"/>
</dbReference>
<gene>
    <name evidence="9" type="ORF">Vretifemale_6345</name>
</gene>
<dbReference type="AlphaFoldDB" id="A0A8J4FHP0"/>
<evidence type="ECO:0000256" key="5">
    <source>
        <dbReference type="ARBA" id="ARBA00023124"/>
    </source>
</evidence>
<evidence type="ECO:0000256" key="4">
    <source>
        <dbReference type="ARBA" id="ARBA00022801"/>
    </source>
</evidence>
<proteinExistence type="inferred from homology"/>
<evidence type="ECO:0000313" key="10">
    <source>
        <dbReference type="Proteomes" id="UP000747110"/>
    </source>
</evidence>
<keyword evidence="4" id="KW-0378">Hydrolase</keyword>
<feature type="region of interest" description="Disordered" evidence="8">
    <location>
        <begin position="282"/>
        <end position="308"/>
    </location>
</feature>
<keyword evidence="5" id="KW-0190">Covalent protein-DNA linkage</keyword>
<feature type="region of interest" description="Disordered" evidence="8">
    <location>
        <begin position="466"/>
        <end position="488"/>
    </location>
</feature>
<dbReference type="InterPro" id="IPR003738">
    <property type="entry name" value="SRAP"/>
</dbReference>
<evidence type="ECO:0000256" key="7">
    <source>
        <dbReference type="ARBA" id="ARBA00023239"/>
    </source>
</evidence>
<evidence type="ECO:0008006" key="11">
    <source>
        <dbReference type="Google" id="ProtNLM"/>
    </source>
</evidence>
<dbReference type="InterPro" id="IPR036590">
    <property type="entry name" value="SRAP-like"/>
</dbReference>
<evidence type="ECO:0000256" key="2">
    <source>
        <dbReference type="ARBA" id="ARBA00022670"/>
    </source>
</evidence>
<feature type="non-terminal residue" evidence="9">
    <location>
        <position position="488"/>
    </location>
</feature>
<dbReference type="GO" id="GO:0106300">
    <property type="term" value="P:protein-DNA covalent cross-linking repair"/>
    <property type="evidence" value="ECO:0007669"/>
    <property type="project" value="InterPro"/>
</dbReference>
<name>A0A8J4FHP0_9CHLO</name>
<protein>
    <recommendedName>
        <fullName evidence="11">Embryonic stem cell-specific 5-hydroxymethylcytosine-binding protein</fullName>
    </recommendedName>
</protein>
<keyword evidence="3" id="KW-0227">DNA damage</keyword>
<dbReference type="Proteomes" id="UP000747110">
    <property type="component" value="Unassembled WGS sequence"/>
</dbReference>
<dbReference type="GO" id="GO:0006508">
    <property type="term" value="P:proteolysis"/>
    <property type="evidence" value="ECO:0007669"/>
    <property type="project" value="UniProtKB-KW"/>
</dbReference>
<dbReference type="Gene3D" id="3.90.1680.10">
    <property type="entry name" value="SOS response associated peptidase-like"/>
    <property type="match status" value="1"/>
</dbReference>
<sequence>MCGRARCSLTREAVLTAAGVPEPKWRDQAQYRPSYNCSPGSWIPVLKLGPDGARELQTMKWGLVPAFTRLGPGERPDHFRMFNARSESLTQKSVFSRLLPGKRCIVLLDGFYEWLTPGGGAGGGGAASRKQPYHITTADAPKKPAMYLAGLYDVYLARQPPSSNHSDSNGVPVHTFTIITTDSSEPLAWLHDRMPVILTTEEEISAWLGEVESKGTAGLEASLKADAYANQKGREEGLIAAAATPGAAPTDRECLESPHSQGTAAAAAPGAKADAAAAAAAVGPEGGGGVGVSHKPNTPLSAGVKRRRPSLSGEILLEAGVMSPMVLSDLDDGDKAGKGSGEGESEDEDRCSKRERAQSCTEVRAIGARRECGGSGTKRSLRLEAVKQRCEVLVEEICRPYGGPLLRWHPVTPEMGKPGYDKPDCCKDVRTKKGSIASFFKPAAMARSTSTAATTSPMVTPTVKMEAQPQPQPVLQGQMHIKAKEAKE</sequence>
<comment type="caution">
    <text evidence="9">The sequence shown here is derived from an EMBL/GenBank/DDBJ whole genome shotgun (WGS) entry which is preliminary data.</text>
</comment>
<dbReference type="PANTHER" id="PTHR13604:SF0">
    <property type="entry name" value="ABASIC SITE PROCESSING PROTEIN HMCES"/>
    <property type="match status" value="1"/>
</dbReference>
<evidence type="ECO:0000256" key="8">
    <source>
        <dbReference type="SAM" id="MobiDB-lite"/>
    </source>
</evidence>
<comment type="similarity">
    <text evidence="1">Belongs to the SOS response-associated peptidase family.</text>
</comment>
<dbReference type="Pfam" id="PF02586">
    <property type="entry name" value="SRAP"/>
    <property type="match status" value="1"/>
</dbReference>